<organism evidence="3 4">
    <name type="scientific">Streptomyces lichenis</name>
    <dbReference type="NCBI Taxonomy" id="2306967"/>
    <lineage>
        <taxon>Bacteria</taxon>
        <taxon>Bacillati</taxon>
        <taxon>Actinomycetota</taxon>
        <taxon>Actinomycetes</taxon>
        <taxon>Kitasatosporales</taxon>
        <taxon>Streptomycetaceae</taxon>
        <taxon>Streptomyces</taxon>
    </lineage>
</organism>
<dbReference type="Proteomes" id="UP001522868">
    <property type="component" value="Unassembled WGS sequence"/>
</dbReference>
<proteinExistence type="predicted"/>
<dbReference type="RefSeq" id="WP_248634199.1">
    <property type="nucleotide sequence ID" value="NZ_JALPTH010000012.1"/>
</dbReference>
<dbReference type="EMBL" id="JALPTH010000012">
    <property type="protein sequence ID" value="MCK8678559.1"/>
    <property type="molecule type" value="Genomic_DNA"/>
</dbReference>
<dbReference type="Gene3D" id="3.40.50.850">
    <property type="entry name" value="Isochorismatase-like"/>
    <property type="match status" value="1"/>
</dbReference>
<dbReference type="Pfam" id="PF00857">
    <property type="entry name" value="Isochorismatase"/>
    <property type="match status" value="1"/>
</dbReference>
<dbReference type="InterPro" id="IPR050272">
    <property type="entry name" value="Isochorismatase-like_hydrls"/>
</dbReference>
<dbReference type="InterPro" id="IPR036380">
    <property type="entry name" value="Isochorismatase-like_sf"/>
</dbReference>
<dbReference type="SUPFAM" id="SSF52499">
    <property type="entry name" value="Isochorismatase-like hydrolases"/>
    <property type="match status" value="1"/>
</dbReference>
<reference evidence="3 4" key="1">
    <citation type="submission" date="2022-04" db="EMBL/GenBank/DDBJ databases">
        <title>Streptomyces sp. nov. LCR6-01 isolated from Lichen of Dirinaria sp.</title>
        <authorList>
            <person name="Kanchanasin P."/>
            <person name="Tanasupawat S."/>
            <person name="Phongsopitanun W."/>
        </authorList>
    </citation>
    <scope>NUCLEOTIDE SEQUENCE [LARGE SCALE GENOMIC DNA]</scope>
    <source>
        <strain evidence="3 4">LCR6-01</strain>
    </source>
</reference>
<sequence length="212" mass="23266">MTETAGTTALLVVDLQNDFCAGPVAAARFPGDPERLTRAAANSVRAVELARETGLDVLFVRFLGDPVHQGPAWRRRDALLGKRPKCLEGSWGAEFHGVRPRPGEEVFTKRAVFDAFLDERLEPHLRRRGIDHLVLAGLFADVCVDSTARTAFQRGFHLTVLRDCTTALHLADADILRFMARVYGARVADLSELPFAASPLPATPVPSVVEQR</sequence>
<keyword evidence="1 3" id="KW-0378">Hydrolase</keyword>
<dbReference type="PANTHER" id="PTHR43540:SF1">
    <property type="entry name" value="ISOCHORISMATASE HYDROLASE"/>
    <property type="match status" value="1"/>
</dbReference>
<feature type="domain" description="Isochorismatase-like" evidence="2">
    <location>
        <begin position="8"/>
        <end position="189"/>
    </location>
</feature>
<accession>A0ABT0IB58</accession>
<gene>
    <name evidence="3" type="ORF">M1O15_14380</name>
</gene>
<keyword evidence="4" id="KW-1185">Reference proteome</keyword>
<dbReference type="CDD" id="cd00431">
    <property type="entry name" value="cysteine_hydrolases"/>
    <property type="match status" value="1"/>
</dbReference>
<dbReference type="PANTHER" id="PTHR43540">
    <property type="entry name" value="PEROXYUREIDOACRYLATE/UREIDOACRYLATE AMIDOHYDROLASE-RELATED"/>
    <property type="match status" value="1"/>
</dbReference>
<dbReference type="GO" id="GO:0016787">
    <property type="term" value="F:hydrolase activity"/>
    <property type="evidence" value="ECO:0007669"/>
    <property type="project" value="UniProtKB-KW"/>
</dbReference>
<evidence type="ECO:0000313" key="4">
    <source>
        <dbReference type="Proteomes" id="UP001522868"/>
    </source>
</evidence>
<comment type="caution">
    <text evidence="3">The sequence shown here is derived from an EMBL/GenBank/DDBJ whole genome shotgun (WGS) entry which is preliminary data.</text>
</comment>
<protein>
    <submittedName>
        <fullName evidence="3">Cysteine hydrolase</fullName>
    </submittedName>
</protein>
<evidence type="ECO:0000313" key="3">
    <source>
        <dbReference type="EMBL" id="MCK8678559.1"/>
    </source>
</evidence>
<evidence type="ECO:0000259" key="2">
    <source>
        <dbReference type="Pfam" id="PF00857"/>
    </source>
</evidence>
<evidence type="ECO:0000256" key="1">
    <source>
        <dbReference type="ARBA" id="ARBA00022801"/>
    </source>
</evidence>
<dbReference type="InterPro" id="IPR000868">
    <property type="entry name" value="Isochorismatase-like_dom"/>
</dbReference>
<name>A0ABT0IB58_9ACTN</name>